<comment type="caution">
    <text evidence="4">The sequence shown here is derived from an EMBL/GenBank/DDBJ whole genome shotgun (WGS) entry which is preliminary data.</text>
</comment>
<dbReference type="EMBL" id="WLYL01000050">
    <property type="protein sequence ID" value="MTD12114.1"/>
    <property type="molecule type" value="Genomic_DNA"/>
</dbReference>
<proteinExistence type="predicted"/>
<dbReference type="PANTHER" id="PTHR43401:SF5">
    <property type="entry name" value="ALCOHOL DEHYDROGENASE-RELATED"/>
    <property type="match status" value="1"/>
</dbReference>
<evidence type="ECO:0000256" key="1">
    <source>
        <dbReference type="ARBA" id="ARBA00023002"/>
    </source>
</evidence>
<keyword evidence="2" id="KW-1133">Transmembrane helix</keyword>
<dbReference type="InterPro" id="IPR011032">
    <property type="entry name" value="GroES-like_sf"/>
</dbReference>
<name>A0A6L6GK36_9GAMM</name>
<keyword evidence="2" id="KW-0812">Transmembrane</keyword>
<dbReference type="PANTHER" id="PTHR43401">
    <property type="entry name" value="L-THREONINE 3-DEHYDROGENASE"/>
    <property type="match status" value="1"/>
</dbReference>
<evidence type="ECO:0000313" key="5">
    <source>
        <dbReference type="Proteomes" id="UP000473854"/>
    </source>
</evidence>
<dbReference type="Pfam" id="PF08240">
    <property type="entry name" value="ADH_N"/>
    <property type="match status" value="1"/>
</dbReference>
<protein>
    <submittedName>
        <fullName evidence="4">Alcohol dehydrogenase catalytic domain-containing protein</fullName>
    </submittedName>
</protein>
<dbReference type="InterPro" id="IPR013149">
    <property type="entry name" value="ADH-like_C"/>
</dbReference>
<dbReference type="InterPro" id="IPR013154">
    <property type="entry name" value="ADH-like_N"/>
</dbReference>
<dbReference type="RefSeq" id="WP_154773654.1">
    <property type="nucleotide sequence ID" value="NZ_WLYL01000050.1"/>
</dbReference>
<feature type="transmembrane region" description="Helical" evidence="2">
    <location>
        <begin position="187"/>
        <end position="210"/>
    </location>
</feature>
<dbReference type="Proteomes" id="UP000473854">
    <property type="component" value="Unassembled WGS sequence"/>
</dbReference>
<dbReference type="SUPFAM" id="SSF51735">
    <property type="entry name" value="NAD(P)-binding Rossmann-fold domains"/>
    <property type="match status" value="1"/>
</dbReference>
<evidence type="ECO:0000313" key="4">
    <source>
        <dbReference type="EMBL" id="MTD12114.1"/>
    </source>
</evidence>
<evidence type="ECO:0000259" key="3">
    <source>
        <dbReference type="SMART" id="SM00829"/>
    </source>
</evidence>
<dbReference type="SUPFAM" id="SSF50129">
    <property type="entry name" value="GroES-like"/>
    <property type="match status" value="1"/>
</dbReference>
<organism evidence="4 5">
    <name type="scientific">Acinetobacter faecalis</name>
    <dbReference type="NCBI Taxonomy" id="2665161"/>
    <lineage>
        <taxon>Bacteria</taxon>
        <taxon>Pseudomonadati</taxon>
        <taxon>Pseudomonadota</taxon>
        <taxon>Gammaproteobacteria</taxon>
        <taxon>Moraxellales</taxon>
        <taxon>Moraxellaceae</taxon>
        <taxon>Acinetobacter</taxon>
    </lineage>
</organism>
<gene>
    <name evidence="4" type="ORF">GIX10_11950</name>
</gene>
<dbReference type="Gene3D" id="3.90.180.10">
    <property type="entry name" value="Medium-chain alcohol dehydrogenases, catalytic domain"/>
    <property type="match status" value="1"/>
</dbReference>
<feature type="domain" description="Enoyl reductase (ER)" evidence="3">
    <location>
        <begin position="13"/>
        <end position="358"/>
    </location>
</feature>
<accession>A0A6L6GK36</accession>
<dbReference type="GO" id="GO:0016491">
    <property type="term" value="F:oxidoreductase activity"/>
    <property type="evidence" value="ECO:0007669"/>
    <property type="project" value="UniProtKB-KW"/>
</dbReference>
<sequence length="369" mass="39475">MNIMKAARLHTIGGQFTIDELPIPEPGPNDVLVQVKSSGIIPNLKNVTTYFPEWYPFLPLPELPAIFGLDSAGVVTAVGSNVTTYQKGDRVYINPGIGCGECKSCIAGNATLCNSYTFMGYFGFGTGSANVFKRYPYAGYGQYMTAPTSSLVKLPDNLSFATAARFGYLGTAYSAIRKSQLRPSQSILILGASGTLGVNATLLALAFGAAKIFVAARDSDALQRLQALDSKRIIPVQIGDEAIHAQVRSHLPEGIDVMIDTLGAKAPTELATDGMQAVARGGRIIQIGGVAGPIPIDPHPFMCSQLQYIGSLWFTPAEGNEIAKLFESGVLDFTLLEEHAYPLEAINEALTDIESQGNGFRNFYIAHEA</sequence>
<keyword evidence="1" id="KW-0560">Oxidoreductase</keyword>
<dbReference type="InterPro" id="IPR050129">
    <property type="entry name" value="Zn_alcohol_dh"/>
</dbReference>
<dbReference type="InterPro" id="IPR036291">
    <property type="entry name" value="NAD(P)-bd_dom_sf"/>
</dbReference>
<reference evidence="4 5" key="1">
    <citation type="submission" date="2019-11" db="EMBL/GenBank/DDBJ databases">
        <authorList>
            <person name="An D."/>
        </authorList>
    </citation>
    <scope>NUCLEOTIDE SEQUENCE [LARGE SCALE GENOMIC DNA]</scope>
    <source>
        <strain evidence="4 5">YIM 103518</strain>
    </source>
</reference>
<dbReference type="AlphaFoldDB" id="A0A6L6GK36"/>
<dbReference type="InterPro" id="IPR020843">
    <property type="entry name" value="ER"/>
</dbReference>
<dbReference type="SMART" id="SM00829">
    <property type="entry name" value="PKS_ER"/>
    <property type="match status" value="1"/>
</dbReference>
<evidence type="ECO:0000256" key="2">
    <source>
        <dbReference type="SAM" id="Phobius"/>
    </source>
</evidence>
<dbReference type="Pfam" id="PF00107">
    <property type="entry name" value="ADH_zinc_N"/>
    <property type="match status" value="1"/>
</dbReference>
<keyword evidence="2" id="KW-0472">Membrane</keyword>